<keyword evidence="2" id="KW-1185">Reference proteome</keyword>
<comment type="caution">
    <text evidence="1">The sequence shown here is derived from an EMBL/GenBank/DDBJ whole genome shotgun (WGS) entry which is preliminary data.</text>
</comment>
<dbReference type="Proteomes" id="UP001359485">
    <property type="component" value="Unassembled WGS sequence"/>
</dbReference>
<gene>
    <name evidence="1" type="ORF">RUM44_006309</name>
</gene>
<dbReference type="EMBL" id="JAWJWF010000048">
    <property type="protein sequence ID" value="KAK6619909.1"/>
    <property type="molecule type" value="Genomic_DNA"/>
</dbReference>
<reference evidence="1 2" key="1">
    <citation type="submission" date="2023-09" db="EMBL/GenBank/DDBJ databases">
        <title>Genomes of two closely related lineages of the louse Polyplax serrata with different host specificities.</title>
        <authorList>
            <person name="Martinu J."/>
            <person name="Tarabai H."/>
            <person name="Stefka J."/>
            <person name="Hypsa V."/>
        </authorList>
    </citation>
    <scope>NUCLEOTIDE SEQUENCE [LARGE SCALE GENOMIC DNA]</scope>
    <source>
        <strain evidence="1">98ZLc_SE</strain>
    </source>
</reference>
<protein>
    <submittedName>
        <fullName evidence="1">Uncharacterized protein</fullName>
    </submittedName>
</protein>
<evidence type="ECO:0000313" key="1">
    <source>
        <dbReference type="EMBL" id="KAK6619909.1"/>
    </source>
</evidence>
<accession>A0ABR1AHR9</accession>
<proteinExistence type="predicted"/>
<name>A0ABR1AHR9_POLSC</name>
<evidence type="ECO:0000313" key="2">
    <source>
        <dbReference type="Proteomes" id="UP001359485"/>
    </source>
</evidence>
<sequence>MAEVIGKIGQAKGGKSDPLGKFFYFCPVLRKTKKLRRKSKKKEEKKEDNAGEFILARKSSHPNYRLMELVSLLEHLHDRTRPPSSKVILLMGRSRYFLIGGPCCAGSALVTKEF</sequence>
<organism evidence="1 2">
    <name type="scientific">Polyplax serrata</name>
    <name type="common">Common mouse louse</name>
    <dbReference type="NCBI Taxonomy" id="468196"/>
    <lineage>
        <taxon>Eukaryota</taxon>
        <taxon>Metazoa</taxon>
        <taxon>Ecdysozoa</taxon>
        <taxon>Arthropoda</taxon>
        <taxon>Hexapoda</taxon>
        <taxon>Insecta</taxon>
        <taxon>Pterygota</taxon>
        <taxon>Neoptera</taxon>
        <taxon>Paraneoptera</taxon>
        <taxon>Psocodea</taxon>
        <taxon>Troctomorpha</taxon>
        <taxon>Phthiraptera</taxon>
        <taxon>Anoplura</taxon>
        <taxon>Polyplacidae</taxon>
        <taxon>Polyplax</taxon>
    </lineage>
</organism>